<dbReference type="InterPro" id="IPR012347">
    <property type="entry name" value="Ferritin-like"/>
</dbReference>
<dbReference type="InterPro" id="IPR005183">
    <property type="entry name" value="DUF305_CopM-like"/>
</dbReference>
<dbReference type="Gene3D" id="1.20.1260.10">
    <property type="match status" value="1"/>
</dbReference>
<dbReference type="PANTHER" id="PTHR36933:SF1">
    <property type="entry name" value="SLL0788 PROTEIN"/>
    <property type="match status" value="1"/>
</dbReference>
<proteinExistence type="predicted"/>
<dbReference type="AlphaFoldDB" id="A0A918FE17"/>
<gene>
    <name evidence="2" type="ORF">GCM10008957_43190</name>
</gene>
<dbReference type="Pfam" id="PF03713">
    <property type="entry name" value="DUF305"/>
    <property type="match status" value="1"/>
</dbReference>
<evidence type="ECO:0000259" key="1">
    <source>
        <dbReference type="Pfam" id="PF03713"/>
    </source>
</evidence>
<keyword evidence="3" id="KW-1185">Reference proteome</keyword>
<sequence length="197" mass="21880">MRWGRWLIAAALPLLGWWLGQQRFRPPGESSPDVRFARDMSVHHSQAVQMSVMMLKRSSNPALRLLTQDITLTQQAQIGQMSGWLMAWGRPLSGQTSPPPGLPDMGLASKQELQRLETLPLSVAEPVYLAMMKRHHLGAVRLAQAALKSVQRPEVRAFAARLVTAQTAEVAQIDALLKTRMSINAPVVPETTDVHHE</sequence>
<organism evidence="2 3">
    <name type="scientific">Deinococcus ruber</name>
    <dbReference type="NCBI Taxonomy" id="1848197"/>
    <lineage>
        <taxon>Bacteria</taxon>
        <taxon>Thermotogati</taxon>
        <taxon>Deinococcota</taxon>
        <taxon>Deinococci</taxon>
        <taxon>Deinococcales</taxon>
        <taxon>Deinococcaceae</taxon>
        <taxon>Deinococcus</taxon>
    </lineage>
</organism>
<dbReference type="PANTHER" id="PTHR36933">
    <property type="entry name" value="SLL0788 PROTEIN"/>
    <property type="match status" value="1"/>
</dbReference>
<comment type="caution">
    <text evidence="2">The sequence shown here is derived from an EMBL/GenBank/DDBJ whole genome shotgun (WGS) entry which is preliminary data.</text>
</comment>
<name>A0A918FE17_9DEIO</name>
<dbReference type="RefSeq" id="WP_189092586.1">
    <property type="nucleotide sequence ID" value="NZ_BMQL01000040.1"/>
</dbReference>
<protein>
    <recommendedName>
        <fullName evidence="1">DUF305 domain-containing protein</fullName>
    </recommendedName>
</protein>
<evidence type="ECO:0000313" key="3">
    <source>
        <dbReference type="Proteomes" id="UP000603865"/>
    </source>
</evidence>
<accession>A0A918FE17</accession>
<reference evidence="2" key="2">
    <citation type="submission" date="2020-09" db="EMBL/GenBank/DDBJ databases">
        <authorList>
            <person name="Sun Q."/>
            <person name="Ohkuma M."/>
        </authorList>
    </citation>
    <scope>NUCLEOTIDE SEQUENCE</scope>
    <source>
        <strain evidence="2">JCM 31311</strain>
    </source>
</reference>
<feature type="domain" description="DUF305" evidence="1">
    <location>
        <begin position="33"/>
        <end position="177"/>
    </location>
</feature>
<evidence type="ECO:0000313" key="2">
    <source>
        <dbReference type="EMBL" id="GGR27191.1"/>
    </source>
</evidence>
<dbReference type="EMBL" id="BMQL01000040">
    <property type="protein sequence ID" value="GGR27191.1"/>
    <property type="molecule type" value="Genomic_DNA"/>
</dbReference>
<reference evidence="2" key="1">
    <citation type="journal article" date="2014" name="Int. J. Syst. Evol. Microbiol.">
        <title>Complete genome sequence of Corynebacterium casei LMG S-19264T (=DSM 44701T), isolated from a smear-ripened cheese.</title>
        <authorList>
            <consortium name="US DOE Joint Genome Institute (JGI-PGF)"/>
            <person name="Walter F."/>
            <person name="Albersmeier A."/>
            <person name="Kalinowski J."/>
            <person name="Ruckert C."/>
        </authorList>
    </citation>
    <scope>NUCLEOTIDE SEQUENCE</scope>
    <source>
        <strain evidence="2">JCM 31311</strain>
    </source>
</reference>
<dbReference type="Proteomes" id="UP000603865">
    <property type="component" value="Unassembled WGS sequence"/>
</dbReference>